<evidence type="ECO:0000256" key="7">
    <source>
        <dbReference type="ARBA" id="ARBA00023136"/>
    </source>
</evidence>
<evidence type="ECO:0000256" key="5">
    <source>
        <dbReference type="ARBA" id="ARBA00022692"/>
    </source>
</evidence>
<keyword evidence="4" id="KW-1003">Cell membrane</keyword>
<feature type="transmembrane region" description="Helical" evidence="8">
    <location>
        <begin position="88"/>
        <end position="111"/>
    </location>
</feature>
<feature type="transmembrane region" description="Helical" evidence="8">
    <location>
        <begin position="311"/>
        <end position="332"/>
    </location>
</feature>
<dbReference type="PIRSF" id="PIRSF006603">
    <property type="entry name" value="DinF"/>
    <property type="match status" value="1"/>
</dbReference>
<dbReference type="GO" id="GO:0015297">
    <property type="term" value="F:antiporter activity"/>
    <property type="evidence" value="ECO:0007669"/>
    <property type="project" value="InterPro"/>
</dbReference>
<feature type="transmembrane region" description="Helical" evidence="8">
    <location>
        <begin position="162"/>
        <end position="185"/>
    </location>
</feature>
<keyword evidence="7 8" id="KW-0472">Membrane</keyword>
<accession>A0AAU8DMS6</accession>
<feature type="transmembrane region" description="Helical" evidence="8">
    <location>
        <begin position="42"/>
        <end position="67"/>
    </location>
</feature>
<protein>
    <submittedName>
        <fullName evidence="9">MATE family efflux transporter</fullName>
    </submittedName>
</protein>
<name>A0AAU8DMS6_9ACTN</name>
<keyword evidence="6 8" id="KW-1133">Transmembrane helix</keyword>
<comment type="subcellular location">
    <subcellularLocation>
        <location evidence="1">Cell membrane</location>
        <topology evidence="1">Multi-pass membrane protein</topology>
    </subcellularLocation>
</comment>
<dbReference type="EMBL" id="CP159218">
    <property type="protein sequence ID" value="XCG63444.1"/>
    <property type="molecule type" value="Genomic_DNA"/>
</dbReference>
<feature type="transmembrane region" description="Helical" evidence="8">
    <location>
        <begin position="242"/>
        <end position="265"/>
    </location>
</feature>
<dbReference type="CDD" id="cd13136">
    <property type="entry name" value="MATE_DinF_like"/>
    <property type="match status" value="1"/>
</dbReference>
<sequence>MSAAEPSLNRQIARLALPALGALLAEPVFLLADTAIVGHLGIAPLAGVGIGSTILLTVVGLSVFLAYGTTSQVSRLLGAGDLRRALSLGMDGIHLAMAIGMTIALVGIPSAGPLVRAFGSEPGVSHQGTVYLLWSLVGLPGMLVVLATTGVLRGLQDTRTPLWVAAGGAALNVVLNLVFVLGLHWGVAGSAIGTSITQTVMAGVLVVVVARHARLHGSSLRPDVRGIRGAGASAVPLLIRTVALRIGILATTAVAVGQGAAALAGHQVVSTIWNFLALGLDALAIAAQALTGRALGAGDAADVRVITDRMVRWSLVAGATIGVAILLAHPFIGALFSPDPEVRRAVALGLIVVGIALPVAGYVFLLDGVLIGAGDGRFLAWSGLVAVAGYLPFAWAVGHWAPDGPVGLLWLWIVYCGVYLMARALAQGLRYRRDDWLVLGGSR</sequence>
<dbReference type="GO" id="GO:0005886">
    <property type="term" value="C:plasma membrane"/>
    <property type="evidence" value="ECO:0007669"/>
    <property type="project" value="UniProtKB-SubCell"/>
</dbReference>
<evidence type="ECO:0000313" key="9">
    <source>
        <dbReference type="EMBL" id="XCG63444.1"/>
    </source>
</evidence>
<gene>
    <name evidence="9" type="ORF">ABLG96_19980</name>
</gene>
<evidence type="ECO:0000256" key="1">
    <source>
        <dbReference type="ARBA" id="ARBA00004651"/>
    </source>
</evidence>
<feature type="transmembrane region" description="Helical" evidence="8">
    <location>
        <begin position="191"/>
        <end position="210"/>
    </location>
</feature>
<dbReference type="Pfam" id="PF01554">
    <property type="entry name" value="MatE"/>
    <property type="match status" value="2"/>
</dbReference>
<feature type="transmembrane region" description="Helical" evidence="8">
    <location>
        <begin position="131"/>
        <end position="155"/>
    </location>
</feature>
<dbReference type="InterPro" id="IPR002528">
    <property type="entry name" value="MATE_fam"/>
</dbReference>
<comment type="similarity">
    <text evidence="2">Belongs to the multi antimicrobial extrusion (MATE) (TC 2.A.66.1) family.</text>
</comment>
<evidence type="ECO:0000256" key="4">
    <source>
        <dbReference type="ARBA" id="ARBA00022475"/>
    </source>
</evidence>
<dbReference type="AlphaFoldDB" id="A0AAU8DMS6"/>
<dbReference type="InterPro" id="IPR044644">
    <property type="entry name" value="DinF-like"/>
</dbReference>
<evidence type="ECO:0000256" key="6">
    <source>
        <dbReference type="ARBA" id="ARBA00022989"/>
    </source>
</evidence>
<keyword evidence="5 8" id="KW-0812">Transmembrane</keyword>
<evidence type="ECO:0000256" key="2">
    <source>
        <dbReference type="ARBA" id="ARBA00010199"/>
    </source>
</evidence>
<dbReference type="NCBIfam" id="TIGR00797">
    <property type="entry name" value="matE"/>
    <property type="match status" value="1"/>
</dbReference>
<feature type="transmembrane region" description="Helical" evidence="8">
    <location>
        <begin position="344"/>
        <end position="366"/>
    </location>
</feature>
<reference evidence="9" key="1">
    <citation type="submission" date="2024-05" db="EMBL/GenBank/DDBJ databases">
        <authorList>
            <person name="Cai S.Y."/>
            <person name="Jin L.M."/>
            <person name="Li H.R."/>
        </authorList>
    </citation>
    <scope>NUCLEOTIDE SEQUENCE</scope>
    <source>
        <strain evidence="9">A5-74</strain>
    </source>
</reference>
<evidence type="ECO:0000256" key="8">
    <source>
        <dbReference type="SAM" id="Phobius"/>
    </source>
</evidence>
<dbReference type="PANTHER" id="PTHR42893">
    <property type="entry name" value="PROTEIN DETOXIFICATION 44, CHLOROPLASTIC-RELATED"/>
    <property type="match status" value="1"/>
</dbReference>
<dbReference type="PANTHER" id="PTHR42893:SF46">
    <property type="entry name" value="PROTEIN DETOXIFICATION 44, CHLOROPLASTIC"/>
    <property type="match status" value="1"/>
</dbReference>
<dbReference type="RefSeq" id="WP_353649059.1">
    <property type="nucleotide sequence ID" value="NZ_CP159218.1"/>
</dbReference>
<dbReference type="GO" id="GO:0042910">
    <property type="term" value="F:xenobiotic transmembrane transporter activity"/>
    <property type="evidence" value="ECO:0007669"/>
    <property type="project" value="InterPro"/>
</dbReference>
<dbReference type="InterPro" id="IPR048279">
    <property type="entry name" value="MdtK-like"/>
</dbReference>
<evidence type="ECO:0000256" key="3">
    <source>
        <dbReference type="ARBA" id="ARBA00022448"/>
    </source>
</evidence>
<organism evidence="9">
    <name type="scientific">Nakamurella sp. A5-74</name>
    <dbReference type="NCBI Taxonomy" id="3158264"/>
    <lineage>
        <taxon>Bacteria</taxon>
        <taxon>Bacillati</taxon>
        <taxon>Actinomycetota</taxon>
        <taxon>Actinomycetes</taxon>
        <taxon>Nakamurellales</taxon>
        <taxon>Nakamurellaceae</taxon>
        <taxon>Nakamurella</taxon>
    </lineage>
</organism>
<feature type="transmembrane region" description="Helical" evidence="8">
    <location>
        <begin position="271"/>
        <end position="290"/>
    </location>
</feature>
<feature type="transmembrane region" description="Helical" evidence="8">
    <location>
        <begin position="378"/>
        <end position="397"/>
    </location>
</feature>
<keyword evidence="3" id="KW-0813">Transport</keyword>
<feature type="transmembrane region" description="Helical" evidence="8">
    <location>
        <begin position="409"/>
        <end position="426"/>
    </location>
</feature>
<proteinExistence type="inferred from homology"/>